<evidence type="ECO:0008006" key="4">
    <source>
        <dbReference type="Google" id="ProtNLM"/>
    </source>
</evidence>
<dbReference type="AlphaFoldDB" id="A0A096D681"/>
<protein>
    <recommendedName>
        <fullName evidence="4">DUF3108 domain-containing protein</fullName>
    </recommendedName>
</protein>
<sequence>MKKFKIYIVCLFAMIAVSATAQCTFRNTAFSSGEYLTYNLYYNWKFIWVKAGTASWYTVSSTYKGIPAYRASLTTRGNGKLDNYFVLRDTLLTYNSKQMEPLYFRKGAREGKRYTVDEVFYTYPNGKCKLRQHRINNEGKHQWMENTYDDCSFDMMSIFLRARSFNPENWKKGEVVKFPIVDGNSRHLARIIYGGKENIKADNNHKYRCLRLTYYEYEDNKWREIANFYVTDDSNHIPVRLDMRLKFGSAKAFLVSMKGINSPITSEVK</sequence>
<keyword evidence="1" id="KW-0732">Signal</keyword>
<comment type="caution">
    <text evidence="2">The sequence shown here is derived from an EMBL/GenBank/DDBJ whole genome shotgun (WGS) entry which is preliminary data.</text>
</comment>
<evidence type="ECO:0000313" key="3">
    <source>
        <dbReference type="Proteomes" id="UP000029578"/>
    </source>
</evidence>
<accession>A0A096D681</accession>
<dbReference type="RefSeq" id="WP_036862615.1">
    <property type="nucleotide sequence ID" value="NZ_JRNS01000177.1"/>
</dbReference>
<reference evidence="2 3" key="1">
    <citation type="submission" date="2014-07" db="EMBL/GenBank/DDBJ databases">
        <authorList>
            <person name="McCorrison J."/>
            <person name="Sanka R."/>
            <person name="Torralba M."/>
            <person name="Gillis M."/>
            <person name="Haft D.H."/>
            <person name="Methe B."/>
            <person name="Sutton G."/>
            <person name="Nelson K.E."/>
        </authorList>
    </citation>
    <scope>NUCLEOTIDE SEQUENCE [LARGE SCALE GENOMIC DNA]</scope>
    <source>
        <strain evidence="2 3">DNF00666</strain>
    </source>
</reference>
<proteinExistence type="predicted"/>
<dbReference type="Pfam" id="PF11306">
    <property type="entry name" value="DUF3108"/>
    <property type="match status" value="1"/>
</dbReference>
<dbReference type="InterPro" id="IPR021457">
    <property type="entry name" value="DUF3108"/>
</dbReference>
<dbReference type="EMBL" id="JRNS01000177">
    <property type="protein sequence ID" value="KGF53074.1"/>
    <property type="molecule type" value="Genomic_DNA"/>
</dbReference>
<dbReference type="Proteomes" id="UP000029578">
    <property type="component" value="Unassembled WGS sequence"/>
</dbReference>
<evidence type="ECO:0000313" key="2">
    <source>
        <dbReference type="EMBL" id="KGF53074.1"/>
    </source>
</evidence>
<name>A0A096D681_9BACT</name>
<evidence type="ECO:0000256" key="1">
    <source>
        <dbReference type="SAM" id="SignalP"/>
    </source>
</evidence>
<organism evidence="2 3">
    <name type="scientific">Prevotella melaninogenica DNF00666</name>
    <dbReference type="NCBI Taxonomy" id="1401073"/>
    <lineage>
        <taxon>Bacteria</taxon>
        <taxon>Pseudomonadati</taxon>
        <taxon>Bacteroidota</taxon>
        <taxon>Bacteroidia</taxon>
        <taxon>Bacteroidales</taxon>
        <taxon>Prevotellaceae</taxon>
        <taxon>Prevotella</taxon>
    </lineage>
</organism>
<feature type="chain" id="PRO_5001917329" description="DUF3108 domain-containing protein" evidence="1">
    <location>
        <begin position="22"/>
        <end position="269"/>
    </location>
</feature>
<feature type="signal peptide" evidence="1">
    <location>
        <begin position="1"/>
        <end position="21"/>
    </location>
</feature>
<gene>
    <name evidence="2" type="ORF">HMPREF0661_02780</name>
</gene>